<dbReference type="EMBL" id="VXIV02003324">
    <property type="protein sequence ID" value="KAF6018284.1"/>
    <property type="molecule type" value="Genomic_DNA"/>
</dbReference>
<evidence type="ECO:0000256" key="1">
    <source>
        <dbReference type="SAM" id="SignalP"/>
    </source>
</evidence>
<proteinExistence type="predicted"/>
<protein>
    <submittedName>
        <fullName evidence="2">Uncharacterized protein</fullName>
    </submittedName>
</protein>
<organism evidence="2 3">
    <name type="scientific">Bugula neritina</name>
    <name type="common">Brown bryozoan</name>
    <name type="synonym">Sertularia neritina</name>
    <dbReference type="NCBI Taxonomy" id="10212"/>
    <lineage>
        <taxon>Eukaryota</taxon>
        <taxon>Metazoa</taxon>
        <taxon>Spiralia</taxon>
        <taxon>Lophotrochozoa</taxon>
        <taxon>Bryozoa</taxon>
        <taxon>Gymnolaemata</taxon>
        <taxon>Cheilostomatida</taxon>
        <taxon>Flustrina</taxon>
        <taxon>Buguloidea</taxon>
        <taxon>Bugulidae</taxon>
        <taxon>Bugula</taxon>
    </lineage>
</organism>
<dbReference type="Proteomes" id="UP000593567">
    <property type="component" value="Unassembled WGS sequence"/>
</dbReference>
<sequence>MLPGTVMASAGGQRVLNVVSLLLLLTSGVTSETHLKSSNLSPSPAIRQTSLNPPTSMEPFITTAIIPANMMMICSKSVYMTAFIPPYKKHVSH</sequence>
<feature type="signal peptide" evidence="1">
    <location>
        <begin position="1"/>
        <end position="31"/>
    </location>
</feature>
<accession>A0A7J7IY17</accession>
<feature type="chain" id="PRO_5029672598" evidence="1">
    <location>
        <begin position="32"/>
        <end position="93"/>
    </location>
</feature>
<keyword evidence="1" id="KW-0732">Signal</keyword>
<evidence type="ECO:0000313" key="2">
    <source>
        <dbReference type="EMBL" id="KAF6018284.1"/>
    </source>
</evidence>
<evidence type="ECO:0000313" key="3">
    <source>
        <dbReference type="Proteomes" id="UP000593567"/>
    </source>
</evidence>
<comment type="caution">
    <text evidence="2">The sequence shown here is derived from an EMBL/GenBank/DDBJ whole genome shotgun (WGS) entry which is preliminary data.</text>
</comment>
<gene>
    <name evidence="2" type="ORF">EB796_023414</name>
</gene>
<keyword evidence="3" id="KW-1185">Reference proteome</keyword>
<name>A0A7J7IY17_BUGNE</name>
<reference evidence="2" key="1">
    <citation type="submission" date="2020-06" db="EMBL/GenBank/DDBJ databases">
        <title>Draft genome of Bugula neritina, a colonial animal packing powerful symbionts and potential medicines.</title>
        <authorList>
            <person name="Rayko M."/>
        </authorList>
    </citation>
    <scope>NUCLEOTIDE SEQUENCE [LARGE SCALE GENOMIC DNA]</scope>
    <source>
        <strain evidence="2">Kwan_BN1</strain>
    </source>
</reference>
<dbReference type="AlphaFoldDB" id="A0A7J7IY17"/>